<keyword evidence="2" id="KW-0479">Metal-binding</keyword>
<evidence type="ECO:0000256" key="1">
    <source>
        <dbReference type="ARBA" id="ARBA00001947"/>
    </source>
</evidence>
<dbReference type="GO" id="GO:0046872">
    <property type="term" value="F:metal ion binding"/>
    <property type="evidence" value="ECO:0007669"/>
    <property type="project" value="UniProtKB-KW"/>
</dbReference>
<keyword evidence="7" id="KW-1185">Reference proteome</keyword>
<evidence type="ECO:0000313" key="7">
    <source>
        <dbReference type="Proteomes" id="UP000663801"/>
    </source>
</evidence>
<evidence type="ECO:0000256" key="4">
    <source>
        <dbReference type="ARBA" id="ARBA00022833"/>
    </source>
</evidence>
<dbReference type="PANTHER" id="PTHR46233">
    <property type="entry name" value="HYDROXYACYLGLUTATHIONE HYDROLASE GLOC"/>
    <property type="match status" value="1"/>
</dbReference>
<dbReference type="EMBL" id="JAERWL010000010">
    <property type="protein sequence ID" value="MBM9477390.1"/>
    <property type="molecule type" value="Genomic_DNA"/>
</dbReference>
<dbReference type="PANTHER" id="PTHR46233:SF3">
    <property type="entry name" value="HYDROXYACYLGLUTATHIONE HYDROLASE GLOC"/>
    <property type="match status" value="1"/>
</dbReference>
<sequence>MFIAGFPAGSFQANCYVLAAEPGGDALVVDPGQDALVRLEPLLAEHGLRPVAVLLTHGHLDHIASAAALCRSAGIPAHLHAADEVLLDDPLSGLLPELRAALAGMPLDGLRPEVVHPLGGELVAGGLRIAVHHTPGHTRGSVVFRLAAADDRPEVLLTGDTLFAGSVGRTDLPGGSTAELTASLHDHLLTRPDDAVVLPGHGPTSTIGAERVGNPYLQRV</sequence>
<gene>
    <name evidence="6" type="ORF">JL107_13130</name>
</gene>
<dbReference type="InterPro" id="IPR001279">
    <property type="entry name" value="Metallo-B-lactamas"/>
</dbReference>
<dbReference type="Pfam" id="PF00753">
    <property type="entry name" value="Lactamase_B"/>
    <property type="match status" value="1"/>
</dbReference>
<evidence type="ECO:0000256" key="3">
    <source>
        <dbReference type="ARBA" id="ARBA00022801"/>
    </source>
</evidence>
<evidence type="ECO:0000259" key="5">
    <source>
        <dbReference type="SMART" id="SM00849"/>
    </source>
</evidence>
<reference evidence="6" key="1">
    <citation type="submission" date="2021-01" db="EMBL/GenBank/DDBJ databases">
        <title>KCTC 19127 draft genome.</title>
        <authorList>
            <person name="An D."/>
        </authorList>
    </citation>
    <scope>NUCLEOTIDE SEQUENCE</scope>
    <source>
        <strain evidence="6">KCTC 19127</strain>
    </source>
</reference>
<dbReference type="AlphaFoldDB" id="A0A939C392"/>
<dbReference type="CDD" id="cd06262">
    <property type="entry name" value="metallo-hydrolase-like_MBL-fold"/>
    <property type="match status" value="1"/>
</dbReference>
<protein>
    <submittedName>
        <fullName evidence="6">MBL fold metallo-hydrolase</fullName>
    </submittedName>
</protein>
<comment type="cofactor">
    <cofactor evidence="1">
        <name>Zn(2+)</name>
        <dbReference type="ChEBI" id="CHEBI:29105"/>
    </cofactor>
</comment>
<dbReference type="SUPFAM" id="SSF56281">
    <property type="entry name" value="Metallo-hydrolase/oxidoreductase"/>
    <property type="match status" value="1"/>
</dbReference>
<keyword evidence="3" id="KW-0378">Hydrolase</keyword>
<dbReference type="RefSeq" id="WP_205257504.1">
    <property type="nucleotide sequence ID" value="NZ_BAAAPV010000003.1"/>
</dbReference>
<organism evidence="6 7">
    <name type="scientific">Nakamurella flavida</name>
    <dbReference type="NCBI Taxonomy" id="363630"/>
    <lineage>
        <taxon>Bacteria</taxon>
        <taxon>Bacillati</taxon>
        <taxon>Actinomycetota</taxon>
        <taxon>Actinomycetes</taxon>
        <taxon>Nakamurellales</taxon>
        <taxon>Nakamurellaceae</taxon>
        <taxon>Nakamurella</taxon>
    </lineage>
</organism>
<evidence type="ECO:0000313" key="6">
    <source>
        <dbReference type="EMBL" id="MBM9477390.1"/>
    </source>
</evidence>
<name>A0A939C392_9ACTN</name>
<comment type="caution">
    <text evidence="6">The sequence shown here is derived from an EMBL/GenBank/DDBJ whole genome shotgun (WGS) entry which is preliminary data.</text>
</comment>
<dbReference type="SMART" id="SM00849">
    <property type="entry name" value="Lactamase_B"/>
    <property type="match status" value="1"/>
</dbReference>
<accession>A0A939C392</accession>
<dbReference type="Gene3D" id="3.60.15.10">
    <property type="entry name" value="Ribonuclease Z/Hydroxyacylglutathione hydrolase-like"/>
    <property type="match status" value="1"/>
</dbReference>
<dbReference type="InterPro" id="IPR036866">
    <property type="entry name" value="RibonucZ/Hydroxyglut_hydro"/>
</dbReference>
<dbReference type="Proteomes" id="UP000663801">
    <property type="component" value="Unassembled WGS sequence"/>
</dbReference>
<feature type="domain" description="Metallo-beta-lactamase" evidence="5">
    <location>
        <begin position="12"/>
        <end position="201"/>
    </location>
</feature>
<dbReference type="InterPro" id="IPR051453">
    <property type="entry name" value="MBL_Glyoxalase_II"/>
</dbReference>
<evidence type="ECO:0000256" key="2">
    <source>
        <dbReference type="ARBA" id="ARBA00022723"/>
    </source>
</evidence>
<dbReference type="GO" id="GO:0016787">
    <property type="term" value="F:hydrolase activity"/>
    <property type="evidence" value="ECO:0007669"/>
    <property type="project" value="UniProtKB-KW"/>
</dbReference>
<proteinExistence type="predicted"/>
<keyword evidence="4" id="KW-0862">Zinc</keyword>